<reference evidence="2" key="1">
    <citation type="journal article" date="2019" name="Int. J. Syst. Evol. Microbiol.">
        <title>The Global Catalogue of Microorganisms (GCM) 10K type strain sequencing project: providing services to taxonomists for standard genome sequencing and annotation.</title>
        <authorList>
            <consortium name="The Broad Institute Genomics Platform"/>
            <consortium name="The Broad Institute Genome Sequencing Center for Infectious Disease"/>
            <person name="Wu L."/>
            <person name="Ma J."/>
        </authorList>
    </citation>
    <scope>NUCLEOTIDE SEQUENCE [LARGE SCALE GENOMIC DNA]</scope>
    <source>
        <strain evidence="2">JCM 17388</strain>
    </source>
</reference>
<accession>A0ABP8B7Z1</accession>
<organism evidence="1 2">
    <name type="scientific">Streptosporangium oxazolinicum</name>
    <dbReference type="NCBI Taxonomy" id="909287"/>
    <lineage>
        <taxon>Bacteria</taxon>
        <taxon>Bacillati</taxon>
        <taxon>Actinomycetota</taxon>
        <taxon>Actinomycetes</taxon>
        <taxon>Streptosporangiales</taxon>
        <taxon>Streptosporangiaceae</taxon>
        <taxon>Streptosporangium</taxon>
    </lineage>
</organism>
<gene>
    <name evidence="1" type="ORF">GCM10022252_53540</name>
</gene>
<protein>
    <submittedName>
        <fullName evidence="1">Uncharacterized protein</fullName>
    </submittedName>
</protein>
<evidence type="ECO:0000313" key="1">
    <source>
        <dbReference type="EMBL" id="GAA4200409.1"/>
    </source>
</evidence>
<evidence type="ECO:0000313" key="2">
    <source>
        <dbReference type="Proteomes" id="UP001501251"/>
    </source>
</evidence>
<dbReference type="EMBL" id="BAABAQ010000011">
    <property type="protein sequence ID" value="GAA4200409.1"/>
    <property type="molecule type" value="Genomic_DNA"/>
</dbReference>
<keyword evidence="2" id="KW-1185">Reference proteome</keyword>
<sequence>MASETSRDYVLAVADLNGMTTSEVPVIVHGLPIFGESLPSSPVLDPPALDWPVLDRSVLGGSASERTAVAGFVVWPGKRP</sequence>
<name>A0ABP8B7Z1_9ACTN</name>
<comment type="caution">
    <text evidence="1">The sequence shown here is derived from an EMBL/GenBank/DDBJ whole genome shotgun (WGS) entry which is preliminary data.</text>
</comment>
<dbReference type="Proteomes" id="UP001501251">
    <property type="component" value="Unassembled WGS sequence"/>
</dbReference>
<proteinExistence type="predicted"/>